<dbReference type="Gene3D" id="2.120.10.30">
    <property type="entry name" value="TolB, C-terminal domain"/>
    <property type="match status" value="1"/>
</dbReference>
<evidence type="ECO:0000313" key="3">
    <source>
        <dbReference type="EMBL" id="SMO91166.1"/>
    </source>
</evidence>
<keyword evidence="4" id="KW-1185">Reference proteome</keyword>
<protein>
    <submittedName>
        <fullName evidence="3">Glucose/arabinose dehydrogenase, beta-propeller fold</fullName>
    </submittedName>
</protein>
<keyword evidence="1" id="KW-0732">Signal</keyword>
<gene>
    <name evidence="3" type="ORF">SAMN06265218_12328</name>
</gene>
<feature type="chain" id="PRO_5021849956" evidence="1">
    <location>
        <begin position="26"/>
        <end position="394"/>
    </location>
</feature>
<name>A0A521F510_9BACT</name>
<accession>A0A521F510</accession>
<evidence type="ECO:0000259" key="2">
    <source>
        <dbReference type="Pfam" id="PF07995"/>
    </source>
</evidence>
<proteinExistence type="predicted"/>
<dbReference type="InterPro" id="IPR011042">
    <property type="entry name" value="6-blade_b-propeller_TolB-like"/>
</dbReference>
<sequence length="394" mass="43978">MKVPASMYSLLLIFFMIFTSCSDMEKNPNQEQPPSAESYQLVEAFPELAFNRPVDLQHPGDESNRLFVVEQRGIISVFPNDPTVQEATTFLDIEDQVDDAGNEEGLLGLAFHPNYENNGYFYVNYTTPDSKTHISRFRVSGDNPEQVVKSSEEVLLTYEQPFDNHNGGQLSFGPDGYLYIAVGDGGSGGDPQGNGQNRETLLGTILRIDVDGQEEDKLYAIPDDNPFVDNEQGFREEIYAYGLRNVWRFSFDAENGRLWAGDVGQNSYEEVDVIENGGNYGWNIMEGNHCFSPETNCDQTGLKLPIWEYGRSEGVSITGGFVYRGPSLPGLEGQYIYADYASGRIWALDHTDMENPVNSELMDSDIAIASFGVDANEELYICAFDGKIYKLSAE</sequence>
<feature type="domain" description="Glucose/Sorbosone dehydrogenase" evidence="2">
    <location>
        <begin position="51"/>
        <end position="369"/>
    </location>
</feature>
<dbReference type="AlphaFoldDB" id="A0A521F510"/>
<dbReference type="Pfam" id="PF07995">
    <property type="entry name" value="GSDH"/>
    <property type="match status" value="1"/>
</dbReference>
<dbReference type="PROSITE" id="PS51257">
    <property type="entry name" value="PROKAR_LIPOPROTEIN"/>
    <property type="match status" value="1"/>
</dbReference>
<evidence type="ECO:0000256" key="1">
    <source>
        <dbReference type="SAM" id="SignalP"/>
    </source>
</evidence>
<dbReference type="Proteomes" id="UP000317593">
    <property type="component" value="Unassembled WGS sequence"/>
</dbReference>
<feature type="signal peptide" evidence="1">
    <location>
        <begin position="1"/>
        <end position="25"/>
    </location>
</feature>
<reference evidence="3 4" key="1">
    <citation type="submission" date="2017-05" db="EMBL/GenBank/DDBJ databases">
        <authorList>
            <person name="Varghese N."/>
            <person name="Submissions S."/>
        </authorList>
    </citation>
    <scope>NUCLEOTIDE SEQUENCE [LARGE SCALE GENOMIC DNA]</scope>
    <source>
        <strain evidence="3 4">DSM 21194</strain>
    </source>
</reference>
<dbReference type="InterPro" id="IPR012938">
    <property type="entry name" value="Glc/Sorbosone_DH"/>
</dbReference>
<evidence type="ECO:0000313" key="4">
    <source>
        <dbReference type="Proteomes" id="UP000317593"/>
    </source>
</evidence>
<organism evidence="3 4">
    <name type="scientific">Fodinibius sediminis</name>
    <dbReference type="NCBI Taxonomy" id="1214077"/>
    <lineage>
        <taxon>Bacteria</taxon>
        <taxon>Pseudomonadati</taxon>
        <taxon>Balneolota</taxon>
        <taxon>Balneolia</taxon>
        <taxon>Balneolales</taxon>
        <taxon>Balneolaceae</taxon>
        <taxon>Fodinibius</taxon>
    </lineage>
</organism>
<dbReference type="SUPFAM" id="SSF50952">
    <property type="entry name" value="Soluble quinoprotein glucose dehydrogenase"/>
    <property type="match status" value="1"/>
</dbReference>
<dbReference type="PANTHER" id="PTHR19328:SF75">
    <property type="entry name" value="ALDOSE SUGAR DEHYDROGENASE YLII"/>
    <property type="match status" value="1"/>
</dbReference>
<dbReference type="OrthoDB" id="9770043at2"/>
<dbReference type="InterPro" id="IPR011041">
    <property type="entry name" value="Quinoprot_gluc/sorb_DH_b-prop"/>
</dbReference>
<dbReference type="EMBL" id="FXTH01000023">
    <property type="protein sequence ID" value="SMO91166.1"/>
    <property type="molecule type" value="Genomic_DNA"/>
</dbReference>
<dbReference type="PANTHER" id="PTHR19328">
    <property type="entry name" value="HEDGEHOG-INTERACTING PROTEIN"/>
    <property type="match status" value="1"/>
</dbReference>